<keyword evidence="2" id="KW-1185">Reference proteome</keyword>
<sequence>MASNSGNAEADYYIGFDLTKFVPRLVDRYDPQYYPRMQEHLREYLDFINLFDQSNRERVAREAEALTTLRNAYHVILATLPRQEDKDKFYLEVADPGCYQVSIIMRAVILAEFSADWAKLVAWDAFLLGRGDEKPL</sequence>
<gene>
    <name evidence="1" type="ORF">RCC_06789</name>
</gene>
<proteinExistence type="predicted"/>
<dbReference type="GeneID" id="35601917"/>
<organism evidence="1 2">
    <name type="scientific">Ramularia collo-cygni</name>
    <dbReference type="NCBI Taxonomy" id="112498"/>
    <lineage>
        <taxon>Eukaryota</taxon>
        <taxon>Fungi</taxon>
        <taxon>Dikarya</taxon>
        <taxon>Ascomycota</taxon>
        <taxon>Pezizomycotina</taxon>
        <taxon>Dothideomycetes</taxon>
        <taxon>Dothideomycetidae</taxon>
        <taxon>Mycosphaerellales</taxon>
        <taxon>Mycosphaerellaceae</taxon>
        <taxon>Ramularia</taxon>
    </lineage>
</organism>
<evidence type="ECO:0000313" key="2">
    <source>
        <dbReference type="Proteomes" id="UP000225277"/>
    </source>
</evidence>
<protein>
    <submittedName>
        <fullName evidence="1">Uncharacterized protein</fullName>
    </submittedName>
</protein>
<dbReference type="RefSeq" id="XP_023627817.1">
    <property type="nucleotide sequence ID" value="XM_023772049.1"/>
</dbReference>
<dbReference type="Proteomes" id="UP000225277">
    <property type="component" value="Unassembled WGS sequence"/>
</dbReference>
<dbReference type="EMBL" id="FJUY01000010">
    <property type="protein sequence ID" value="CZT20928.1"/>
    <property type="molecule type" value="Genomic_DNA"/>
</dbReference>
<evidence type="ECO:0000313" key="1">
    <source>
        <dbReference type="EMBL" id="CZT20928.1"/>
    </source>
</evidence>
<reference evidence="1 2" key="1">
    <citation type="submission" date="2016-03" db="EMBL/GenBank/DDBJ databases">
        <authorList>
            <person name="Ploux O."/>
        </authorList>
    </citation>
    <scope>NUCLEOTIDE SEQUENCE [LARGE SCALE GENOMIC DNA]</scope>
    <source>
        <strain evidence="1 2">URUG2</strain>
    </source>
</reference>
<dbReference type="AlphaFoldDB" id="A0A2D3UZJ9"/>
<name>A0A2D3UZJ9_9PEZI</name>
<accession>A0A2D3UZJ9</accession>